<dbReference type="Proteomes" id="UP000683511">
    <property type="component" value="Chromosome"/>
</dbReference>
<reference evidence="1" key="1">
    <citation type="submission" date="2017-04" db="EMBL/GenBank/DDBJ databases">
        <title>Genome deletions in a multicellular cyanobacterial endosymbiont for morphological adaptation in marine diatoms.</title>
        <authorList>
            <person name="Wang Y."/>
            <person name="Gao H."/>
            <person name="Li R."/>
            <person name="Xu X."/>
        </authorList>
    </citation>
    <scope>NUCLEOTIDE SEQUENCE</scope>
    <source>
        <strain evidence="1">FACHB 800</strain>
    </source>
</reference>
<evidence type="ECO:0000313" key="1">
    <source>
        <dbReference type="EMBL" id="QXE23757.1"/>
    </source>
</evidence>
<protein>
    <submittedName>
        <fullName evidence="1">Uncharacterized protein</fullName>
    </submittedName>
</protein>
<sequence length="67" mass="7900">MRGISKKLLLGETRFTARQLQQLEFPTRIIKLFGGFDYSVDIRNKIYAVDQLYEFDVDLSLILFQLN</sequence>
<evidence type="ECO:0000313" key="2">
    <source>
        <dbReference type="Proteomes" id="UP000683511"/>
    </source>
</evidence>
<dbReference type="AlphaFoldDB" id="A0A975Y517"/>
<accession>A0A975Y517</accession>
<dbReference type="KEGG" id="rsin:B6N60_02448"/>
<name>A0A975Y517_9NOST</name>
<dbReference type="EMBL" id="CP021056">
    <property type="protein sequence ID" value="QXE23757.1"/>
    <property type="molecule type" value="Genomic_DNA"/>
</dbReference>
<proteinExistence type="predicted"/>
<gene>
    <name evidence="1" type="ORF">B6N60_02448</name>
</gene>
<keyword evidence="2" id="KW-1185">Reference proteome</keyword>
<organism evidence="1 2">
    <name type="scientific">Richelia sinica FACHB-800</name>
    <dbReference type="NCBI Taxonomy" id="1357546"/>
    <lineage>
        <taxon>Bacteria</taxon>
        <taxon>Bacillati</taxon>
        <taxon>Cyanobacteriota</taxon>
        <taxon>Cyanophyceae</taxon>
        <taxon>Nostocales</taxon>
        <taxon>Nostocaceae</taxon>
        <taxon>Richelia</taxon>
    </lineage>
</organism>